<dbReference type="PANTHER" id="PTHR42934:SF1">
    <property type="entry name" value="GLYCOLATE OXIDASE SUBUNIT GLCD"/>
    <property type="match status" value="1"/>
</dbReference>
<dbReference type="InterPro" id="IPR016169">
    <property type="entry name" value="FAD-bd_PCMH_sub2"/>
</dbReference>
<protein>
    <submittedName>
        <fullName evidence="7">FAD-binding protein</fullName>
    </submittedName>
</protein>
<comment type="cofactor">
    <cofactor evidence="1">
        <name>FAD</name>
        <dbReference type="ChEBI" id="CHEBI:57692"/>
    </cofactor>
</comment>
<evidence type="ECO:0000256" key="5">
    <source>
        <dbReference type="SAM" id="MobiDB-lite"/>
    </source>
</evidence>
<keyword evidence="2" id="KW-0285">Flavoprotein</keyword>
<feature type="region of interest" description="Disordered" evidence="5">
    <location>
        <begin position="412"/>
        <end position="437"/>
    </location>
</feature>
<reference evidence="7 8" key="1">
    <citation type="submission" date="2020-03" db="EMBL/GenBank/DDBJ databases">
        <title>Metabolic flexibility allows generalist bacteria to become dominant in a frequently disturbed ecosystem.</title>
        <authorList>
            <person name="Chen Y.-J."/>
            <person name="Leung P.M."/>
            <person name="Bay S.K."/>
            <person name="Hugenholtz P."/>
            <person name="Kessler A.J."/>
            <person name="Shelley G."/>
            <person name="Waite D.W."/>
            <person name="Cook P.L."/>
            <person name="Greening C."/>
        </authorList>
    </citation>
    <scope>NUCLEOTIDE SEQUENCE [LARGE SCALE GENOMIC DNA]</scope>
    <source>
        <strain evidence="7">SS_bin_28</strain>
    </source>
</reference>
<dbReference type="InterPro" id="IPR004113">
    <property type="entry name" value="FAD-bd_oxidored_4_C"/>
</dbReference>
<dbReference type="GO" id="GO:0016491">
    <property type="term" value="F:oxidoreductase activity"/>
    <property type="evidence" value="ECO:0007669"/>
    <property type="project" value="UniProtKB-KW"/>
</dbReference>
<dbReference type="Gene3D" id="1.10.45.10">
    <property type="entry name" value="Vanillyl-alcohol Oxidase, Chain A, domain 4"/>
    <property type="match status" value="1"/>
</dbReference>
<dbReference type="Pfam" id="PF01565">
    <property type="entry name" value="FAD_binding_4"/>
    <property type="match status" value="1"/>
</dbReference>
<evidence type="ECO:0000256" key="3">
    <source>
        <dbReference type="ARBA" id="ARBA00022827"/>
    </source>
</evidence>
<evidence type="ECO:0000313" key="7">
    <source>
        <dbReference type="EMBL" id="NNF06498.1"/>
    </source>
</evidence>
<evidence type="ECO:0000256" key="2">
    <source>
        <dbReference type="ARBA" id="ARBA00022630"/>
    </source>
</evidence>
<dbReference type="Proteomes" id="UP000547674">
    <property type="component" value="Unassembled WGS sequence"/>
</dbReference>
<keyword evidence="4" id="KW-0560">Oxidoreductase</keyword>
<sequence length="437" mass="45733">VLPKAPQEVSETVRLLDREGVPIVPRGAGTSLSGGCLSPEGGVVLSLTRMNQIEHLDRDNRCALVQAGVINLALSKAASPAGLHYAPDPSSQQACTLGGNIAANSGGPHTLKYGVTVNHVLAVELVTAGGERFWIGSRTPGRGGPDLVGTVVGHEGTFGVVTRAWVQLVPNPSATATFFAEFESVDAASKAVSTVIGLGVVPAAVEMMDAPIMEALSEAYGLSFQPGTQAALLIELDGQPVDVREDTPSVLEACQAAGASHVRQAKDESERRLLWKARKLAFGALGRITKNLCTQDGVVPRTKLPEVLRSIQTIGNDHGLRVANVFHAGDGNLHPILLYDESKPEEVEAVLQASEAILETCLALGGSLSGEHGIGVEKIGLMEKAFGLGALKVMSDVRRAFDPEARFNPNKVLPNGAGCTDTGRGLGRTKPGRQVPL</sequence>
<dbReference type="Pfam" id="PF02913">
    <property type="entry name" value="FAD-oxidase_C"/>
    <property type="match status" value="1"/>
</dbReference>
<dbReference type="SUPFAM" id="SSF55103">
    <property type="entry name" value="FAD-linked oxidases, C-terminal domain"/>
    <property type="match status" value="1"/>
</dbReference>
<evidence type="ECO:0000313" key="8">
    <source>
        <dbReference type="Proteomes" id="UP000547674"/>
    </source>
</evidence>
<organism evidence="7 8">
    <name type="scientific">Eiseniibacteriota bacterium</name>
    <dbReference type="NCBI Taxonomy" id="2212470"/>
    <lineage>
        <taxon>Bacteria</taxon>
        <taxon>Candidatus Eiseniibacteriota</taxon>
    </lineage>
</organism>
<comment type="caution">
    <text evidence="7">The sequence shown here is derived from an EMBL/GenBank/DDBJ whole genome shotgun (WGS) entry which is preliminary data.</text>
</comment>
<dbReference type="SUPFAM" id="SSF56176">
    <property type="entry name" value="FAD-binding/transporter-associated domain-like"/>
    <property type="match status" value="1"/>
</dbReference>
<dbReference type="AlphaFoldDB" id="A0A7Y2E792"/>
<dbReference type="Gene3D" id="3.30.70.2740">
    <property type="match status" value="1"/>
</dbReference>
<dbReference type="PANTHER" id="PTHR42934">
    <property type="entry name" value="GLYCOLATE OXIDASE SUBUNIT GLCD"/>
    <property type="match status" value="1"/>
</dbReference>
<dbReference type="InterPro" id="IPR051914">
    <property type="entry name" value="FAD-linked_OxidoTrans_Type4"/>
</dbReference>
<feature type="domain" description="FAD-binding PCMH-type" evidence="6">
    <location>
        <begin position="1"/>
        <end position="171"/>
    </location>
</feature>
<dbReference type="Gene3D" id="3.30.465.10">
    <property type="match status" value="1"/>
</dbReference>
<gene>
    <name evidence="7" type="ORF">HKN21_07035</name>
</gene>
<dbReference type="InterPro" id="IPR016171">
    <property type="entry name" value="Vanillyl_alc_oxidase_C-sub2"/>
</dbReference>
<evidence type="ECO:0000256" key="1">
    <source>
        <dbReference type="ARBA" id="ARBA00001974"/>
    </source>
</evidence>
<dbReference type="EMBL" id="JABDJR010000271">
    <property type="protein sequence ID" value="NNF06498.1"/>
    <property type="molecule type" value="Genomic_DNA"/>
</dbReference>
<dbReference type="InterPro" id="IPR016166">
    <property type="entry name" value="FAD-bd_PCMH"/>
</dbReference>
<dbReference type="GO" id="GO:0071949">
    <property type="term" value="F:FAD binding"/>
    <property type="evidence" value="ECO:0007669"/>
    <property type="project" value="InterPro"/>
</dbReference>
<dbReference type="PROSITE" id="PS51387">
    <property type="entry name" value="FAD_PCMH"/>
    <property type="match status" value="1"/>
</dbReference>
<name>A0A7Y2E792_UNCEI</name>
<dbReference type="InterPro" id="IPR016164">
    <property type="entry name" value="FAD-linked_Oxase-like_C"/>
</dbReference>
<dbReference type="InterPro" id="IPR006094">
    <property type="entry name" value="Oxid_FAD_bind_N"/>
</dbReference>
<accession>A0A7Y2E792</accession>
<evidence type="ECO:0000259" key="6">
    <source>
        <dbReference type="PROSITE" id="PS51387"/>
    </source>
</evidence>
<feature type="non-terminal residue" evidence="7">
    <location>
        <position position="1"/>
    </location>
</feature>
<keyword evidence="3" id="KW-0274">FAD</keyword>
<evidence type="ECO:0000256" key="4">
    <source>
        <dbReference type="ARBA" id="ARBA00023002"/>
    </source>
</evidence>
<proteinExistence type="predicted"/>
<dbReference type="InterPro" id="IPR036318">
    <property type="entry name" value="FAD-bd_PCMH-like_sf"/>
</dbReference>